<sequence length="247" mass="27371">MRVYAIGDIHGHLSELRRAHDLIEADRRRTGDAYATVVHLGDLVDRGPESRGVIDYLIAGIAEGHDWIVLQGNHDRLLARYVRTGVGTDGRLRDPLTYISPPMGGLTTLASYGVKPRRWESDRAFHARVAKAVPEAHLEFLESLPFTHVEGELLFVHAGIKPGVPLHAQDEDDLVWIRDPFLWDLTEHPWLVVHGHSPVDEATHYGNRVNLDTGAGYGNPTGVAVFEGRAVWALSEDGRRELTPPGA</sequence>
<organism evidence="2 3">
    <name type="scientific">Kangsaoukella pontilimi</name>
    <dbReference type="NCBI Taxonomy" id="2691042"/>
    <lineage>
        <taxon>Bacteria</taxon>
        <taxon>Pseudomonadati</taxon>
        <taxon>Pseudomonadota</taxon>
        <taxon>Alphaproteobacteria</taxon>
        <taxon>Rhodobacterales</taxon>
        <taxon>Paracoccaceae</taxon>
        <taxon>Kangsaoukella</taxon>
    </lineage>
</organism>
<dbReference type="GO" id="GO:0005737">
    <property type="term" value="C:cytoplasm"/>
    <property type="evidence" value="ECO:0007669"/>
    <property type="project" value="TreeGrafter"/>
</dbReference>
<dbReference type="InterPro" id="IPR029052">
    <property type="entry name" value="Metallo-depent_PP-like"/>
</dbReference>
<dbReference type="CDD" id="cd00144">
    <property type="entry name" value="MPP_PPP_family"/>
    <property type="match status" value="1"/>
</dbReference>
<protein>
    <submittedName>
        <fullName evidence="2">Serine/threonine protein phosphatase</fullName>
    </submittedName>
</protein>
<dbReference type="SUPFAM" id="SSF56300">
    <property type="entry name" value="Metallo-dependent phosphatases"/>
    <property type="match status" value="1"/>
</dbReference>
<dbReference type="Proteomes" id="UP000480350">
    <property type="component" value="Unassembled WGS sequence"/>
</dbReference>
<dbReference type="GO" id="GO:0110154">
    <property type="term" value="P:RNA decapping"/>
    <property type="evidence" value="ECO:0007669"/>
    <property type="project" value="TreeGrafter"/>
</dbReference>
<dbReference type="Gene3D" id="3.60.21.10">
    <property type="match status" value="1"/>
</dbReference>
<dbReference type="PANTHER" id="PTHR42850">
    <property type="entry name" value="METALLOPHOSPHOESTERASE"/>
    <property type="match status" value="1"/>
</dbReference>
<reference evidence="2 3" key="1">
    <citation type="submission" date="2019-12" db="EMBL/GenBank/DDBJ databases">
        <authorList>
            <person name="Lee S.D."/>
        </authorList>
    </citation>
    <scope>NUCLEOTIDE SEQUENCE [LARGE SCALE GENOMIC DNA]</scope>
    <source>
        <strain evidence="2 3">GH1-50</strain>
    </source>
</reference>
<feature type="domain" description="Calcineurin-like phosphoesterase" evidence="1">
    <location>
        <begin position="1"/>
        <end position="209"/>
    </location>
</feature>
<evidence type="ECO:0000313" key="3">
    <source>
        <dbReference type="Proteomes" id="UP000480350"/>
    </source>
</evidence>
<keyword evidence="3" id="KW-1185">Reference proteome</keyword>
<gene>
    <name evidence="2" type="ORF">GQ651_16040</name>
</gene>
<dbReference type="PANTHER" id="PTHR42850:SF4">
    <property type="entry name" value="ZINC-DEPENDENT ENDOPOLYPHOSPHATASE"/>
    <property type="match status" value="1"/>
</dbReference>
<reference evidence="2 3" key="2">
    <citation type="submission" date="2020-03" db="EMBL/GenBank/DDBJ databases">
        <title>Kangsaoukella pontilimi gen. nov., sp. nov., a new member of the family Rhodobacteraceae isolated from a tidal mudflat.</title>
        <authorList>
            <person name="Kim I.S."/>
        </authorList>
    </citation>
    <scope>NUCLEOTIDE SEQUENCE [LARGE SCALE GENOMIC DNA]</scope>
    <source>
        <strain evidence="2 3">GH1-50</strain>
    </source>
</reference>
<comment type="caution">
    <text evidence="2">The sequence shown here is derived from an EMBL/GenBank/DDBJ whole genome shotgun (WGS) entry which is preliminary data.</text>
</comment>
<evidence type="ECO:0000313" key="2">
    <source>
        <dbReference type="EMBL" id="MXQ09357.1"/>
    </source>
</evidence>
<dbReference type="InterPro" id="IPR050126">
    <property type="entry name" value="Ap4A_hydrolase"/>
</dbReference>
<dbReference type="InterPro" id="IPR004843">
    <property type="entry name" value="Calcineurin-like_PHP"/>
</dbReference>
<dbReference type="RefSeq" id="WP_160765286.1">
    <property type="nucleotide sequence ID" value="NZ_WUPT01000003.1"/>
</dbReference>
<name>A0A7C9MSJ7_9RHOB</name>
<accession>A0A7C9MSJ7</accession>
<dbReference type="EMBL" id="WUPT01000003">
    <property type="protein sequence ID" value="MXQ09357.1"/>
    <property type="molecule type" value="Genomic_DNA"/>
</dbReference>
<dbReference type="AlphaFoldDB" id="A0A7C9MSJ7"/>
<dbReference type="GO" id="GO:0008803">
    <property type="term" value="F:bis(5'-nucleosyl)-tetraphosphatase (symmetrical) activity"/>
    <property type="evidence" value="ECO:0007669"/>
    <property type="project" value="TreeGrafter"/>
</dbReference>
<evidence type="ECO:0000259" key="1">
    <source>
        <dbReference type="Pfam" id="PF00149"/>
    </source>
</evidence>
<dbReference type="GO" id="GO:0016791">
    <property type="term" value="F:phosphatase activity"/>
    <property type="evidence" value="ECO:0007669"/>
    <property type="project" value="TreeGrafter"/>
</dbReference>
<dbReference type="Pfam" id="PF00149">
    <property type="entry name" value="Metallophos"/>
    <property type="match status" value="1"/>
</dbReference>
<proteinExistence type="predicted"/>